<feature type="transmembrane region" description="Helical" evidence="5">
    <location>
        <begin position="191"/>
        <end position="211"/>
    </location>
</feature>
<dbReference type="PANTHER" id="PTHR22718">
    <property type="entry name" value="SERPENTINE RECEPTOR, CLASS X"/>
    <property type="match status" value="1"/>
</dbReference>
<evidence type="ECO:0000256" key="5">
    <source>
        <dbReference type="SAM" id="Phobius"/>
    </source>
</evidence>
<feature type="transmembrane region" description="Helical" evidence="5">
    <location>
        <begin position="58"/>
        <end position="82"/>
    </location>
</feature>
<dbReference type="InterPro" id="IPR019430">
    <property type="entry name" value="7TM_GPCR_serpentine_rcpt_Srx"/>
</dbReference>
<comment type="caution">
    <text evidence="7">The sequence shown here is derived from an EMBL/GenBank/DDBJ whole genome shotgun (WGS) entry which is preliminary data.</text>
</comment>
<dbReference type="EMBL" id="JAVFWL010000002">
    <property type="protein sequence ID" value="KAK6732438.1"/>
    <property type="molecule type" value="Genomic_DNA"/>
</dbReference>
<evidence type="ECO:0000313" key="7">
    <source>
        <dbReference type="EMBL" id="KAK6732438.1"/>
    </source>
</evidence>
<proteinExistence type="predicted"/>
<protein>
    <recommendedName>
        <fullName evidence="6">G-protein coupled receptors family 1 profile domain-containing protein</fullName>
    </recommendedName>
</protein>
<evidence type="ECO:0000256" key="4">
    <source>
        <dbReference type="ARBA" id="ARBA00023136"/>
    </source>
</evidence>
<feature type="transmembrane region" description="Helical" evidence="5">
    <location>
        <begin position="231"/>
        <end position="253"/>
    </location>
</feature>
<evidence type="ECO:0000256" key="3">
    <source>
        <dbReference type="ARBA" id="ARBA00022989"/>
    </source>
</evidence>
<comment type="subcellular location">
    <subcellularLocation>
        <location evidence="1">Membrane</location>
    </subcellularLocation>
</comment>
<feature type="transmembrane region" description="Helical" evidence="5">
    <location>
        <begin position="136"/>
        <end position="158"/>
    </location>
</feature>
<evidence type="ECO:0000259" key="6">
    <source>
        <dbReference type="PROSITE" id="PS50262"/>
    </source>
</evidence>
<keyword evidence="4 5" id="KW-0472">Membrane</keyword>
<evidence type="ECO:0000256" key="1">
    <source>
        <dbReference type="ARBA" id="ARBA00004370"/>
    </source>
</evidence>
<feature type="domain" description="G-protein coupled receptors family 1 profile" evidence="6">
    <location>
        <begin position="38"/>
        <end position="283"/>
    </location>
</feature>
<feature type="transmembrane region" description="Helical" evidence="5">
    <location>
        <begin position="20"/>
        <end position="46"/>
    </location>
</feature>
<dbReference type="Proteomes" id="UP001303046">
    <property type="component" value="Unassembled WGS sequence"/>
</dbReference>
<dbReference type="Gene3D" id="1.20.1070.10">
    <property type="entry name" value="Rhodopsin 7-helix transmembrane proteins"/>
    <property type="match status" value="1"/>
</dbReference>
<keyword evidence="2 5" id="KW-0812">Transmembrane</keyword>
<feature type="transmembrane region" description="Helical" evidence="5">
    <location>
        <begin position="265"/>
        <end position="286"/>
    </location>
</feature>
<evidence type="ECO:0000256" key="2">
    <source>
        <dbReference type="ARBA" id="ARBA00022692"/>
    </source>
</evidence>
<dbReference type="Pfam" id="PF10328">
    <property type="entry name" value="7TM_GPCR_Srx"/>
    <property type="match status" value="1"/>
</dbReference>
<organism evidence="7 8">
    <name type="scientific">Necator americanus</name>
    <name type="common">Human hookworm</name>
    <dbReference type="NCBI Taxonomy" id="51031"/>
    <lineage>
        <taxon>Eukaryota</taxon>
        <taxon>Metazoa</taxon>
        <taxon>Ecdysozoa</taxon>
        <taxon>Nematoda</taxon>
        <taxon>Chromadorea</taxon>
        <taxon>Rhabditida</taxon>
        <taxon>Rhabditina</taxon>
        <taxon>Rhabditomorpha</taxon>
        <taxon>Strongyloidea</taxon>
        <taxon>Ancylostomatidae</taxon>
        <taxon>Bunostominae</taxon>
        <taxon>Necator</taxon>
    </lineage>
</organism>
<reference evidence="7 8" key="1">
    <citation type="submission" date="2023-08" db="EMBL/GenBank/DDBJ databases">
        <title>A Necator americanus chromosomal reference genome.</title>
        <authorList>
            <person name="Ilik V."/>
            <person name="Petrzelkova K.J."/>
            <person name="Pardy F."/>
            <person name="Fuh T."/>
            <person name="Niatou-Singa F.S."/>
            <person name="Gouil Q."/>
            <person name="Baker L."/>
            <person name="Ritchie M.E."/>
            <person name="Jex A.R."/>
            <person name="Gazzola D."/>
            <person name="Li H."/>
            <person name="Toshio Fujiwara R."/>
            <person name="Zhan B."/>
            <person name="Aroian R.V."/>
            <person name="Pafco B."/>
            <person name="Schwarz E.M."/>
        </authorList>
    </citation>
    <scope>NUCLEOTIDE SEQUENCE [LARGE SCALE GENOMIC DNA]</scope>
    <source>
        <strain evidence="7 8">Aroian</strain>
        <tissue evidence="7">Whole animal</tissue>
    </source>
</reference>
<feature type="transmembrane region" description="Helical" evidence="5">
    <location>
        <begin position="102"/>
        <end position="124"/>
    </location>
</feature>
<name>A0ABR1C4V6_NECAM</name>
<sequence length="315" mass="36075">MATTLECFRDDHPNEPLIAYRIYLGFFLILFTVISFILNLMLLIIVTRTSILDRLFSFHVISFIASSIVYLFANSLALIPTVVGSLYLKDPWNYILSTGDNLGYLALMFTTTNVAVDRFLLFFLPQIQRYMATRTIVYACFAYIPWFFSILITVHMAGEGCLTRTNPYTLTFTYGCSTCKFYGPVLNHFGFIFPTINFILYVFIYIQIIAVRLRLDGVVKSDKWQRRRKDIILVFQFSLICALQFASSALFYILPPLLPGNDLAYHFPMIISTMNTMTNPVAMLLFQPRLRKAYTSLITKFSVAPSVAQISVVPL</sequence>
<accession>A0ABR1C4V6</accession>
<keyword evidence="8" id="KW-1185">Reference proteome</keyword>
<dbReference type="PROSITE" id="PS50262">
    <property type="entry name" value="G_PROTEIN_RECEP_F1_2"/>
    <property type="match status" value="1"/>
</dbReference>
<dbReference type="PANTHER" id="PTHR22718:SF11">
    <property type="entry name" value="7TM GPCR SERPENTINE RECEPTOR CLASS X (SRX) DOMAIN-CONTAINING PROTEIN"/>
    <property type="match status" value="1"/>
</dbReference>
<gene>
    <name evidence="7" type="primary">Necator_chrII.g4469</name>
    <name evidence="7" type="ORF">RB195_016677</name>
</gene>
<dbReference type="InterPro" id="IPR017452">
    <property type="entry name" value="GPCR_Rhodpsn_7TM"/>
</dbReference>
<evidence type="ECO:0000313" key="8">
    <source>
        <dbReference type="Proteomes" id="UP001303046"/>
    </source>
</evidence>
<keyword evidence="3 5" id="KW-1133">Transmembrane helix</keyword>
<dbReference type="SUPFAM" id="SSF81321">
    <property type="entry name" value="Family A G protein-coupled receptor-like"/>
    <property type="match status" value="1"/>
</dbReference>